<dbReference type="EMBL" id="VHLG01000003">
    <property type="protein sequence ID" value="TPW31442.1"/>
    <property type="molecule type" value="Genomic_DNA"/>
</dbReference>
<dbReference type="RefSeq" id="WP_141148212.1">
    <property type="nucleotide sequence ID" value="NZ_VHLG01000003.1"/>
</dbReference>
<accession>A0A506UAK4</accession>
<comment type="caution">
    <text evidence="1">The sequence shown here is derived from an EMBL/GenBank/DDBJ whole genome shotgun (WGS) entry which is preliminary data.</text>
</comment>
<sequence>MTRLTIIDHITDPGTAGGTNDDSCGWTEESVFVIDGATGLADRQYMAGHGSDAAWLAHLATEFFEKADGMALTDTVRALNERAGQQFSHAAEGEAAPRHGWPAAAFQMLRIEGNRLVTHGLGDCRLFLLDANKNIFQASALEDNRERETASAAAHIERVGGLAGLGRLNRDPETLASLRAGREKHNTEGGRIWTLGLVPDAADHIVSTEIAIALPAYGLVCSDGFAALCDAYDLFDPGSLVSAARSHGLLPLINALRDIERTVDPDGQKFPRFKVSDDATAVLFALE</sequence>
<protein>
    <recommendedName>
        <fullName evidence="3">Protein phosphatase 2C-like protein</fullName>
    </recommendedName>
</protein>
<dbReference type="Proteomes" id="UP000318801">
    <property type="component" value="Unassembled WGS sequence"/>
</dbReference>
<dbReference type="SUPFAM" id="SSF81606">
    <property type="entry name" value="PP2C-like"/>
    <property type="match status" value="1"/>
</dbReference>
<keyword evidence="2" id="KW-1185">Reference proteome</keyword>
<dbReference type="OrthoDB" id="1755431at2"/>
<reference evidence="1 2" key="1">
    <citation type="submission" date="2019-06" db="EMBL/GenBank/DDBJ databases">
        <authorList>
            <person name="Li M."/>
        </authorList>
    </citation>
    <scope>NUCLEOTIDE SEQUENCE [LARGE SCALE GENOMIC DNA]</scope>
    <source>
        <strain evidence="1 2">BGMRC2036</strain>
    </source>
</reference>
<organism evidence="1 2">
    <name type="scientific">Martelella alba</name>
    <dbReference type="NCBI Taxonomy" id="2590451"/>
    <lineage>
        <taxon>Bacteria</taxon>
        <taxon>Pseudomonadati</taxon>
        <taxon>Pseudomonadota</taxon>
        <taxon>Alphaproteobacteria</taxon>
        <taxon>Hyphomicrobiales</taxon>
        <taxon>Aurantimonadaceae</taxon>
        <taxon>Martelella</taxon>
    </lineage>
</organism>
<name>A0A506UAK4_9HYPH</name>
<proteinExistence type="predicted"/>
<evidence type="ECO:0008006" key="3">
    <source>
        <dbReference type="Google" id="ProtNLM"/>
    </source>
</evidence>
<evidence type="ECO:0000313" key="1">
    <source>
        <dbReference type="EMBL" id="TPW31442.1"/>
    </source>
</evidence>
<dbReference type="Gene3D" id="3.60.40.10">
    <property type="entry name" value="PPM-type phosphatase domain"/>
    <property type="match status" value="1"/>
</dbReference>
<dbReference type="AlphaFoldDB" id="A0A506UAK4"/>
<gene>
    <name evidence="1" type="ORF">FJU08_06680</name>
</gene>
<evidence type="ECO:0000313" key="2">
    <source>
        <dbReference type="Proteomes" id="UP000318801"/>
    </source>
</evidence>
<dbReference type="InterPro" id="IPR036457">
    <property type="entry name" value="PPM-type-like_dom_sf"/>
</dbReference>